<dbReference type="InterPro" id="IPR020843">
    <property type="entry name" value="ER"/>
</dbReference>
<dbReference type="EMBL" id="JACDTZ010000001">
    <property type="protein sequence ID" value="MBA5243766.1"/>
    <property type="molecule type" value="Genomic_DNA"/>
</dbReference>
<dbReference type="GO" id="GO:0005829">
    <property type="term" value="C:cytosol"/>
    <property type="evidence" value="ECO:0007669"/>
    <property type="project" value="TreeGrafter"/>
</dbReference>
<dbReference type="Proteomes" id="UP000523682">
    <property type="component" value="Unassembled WGS sequence"/>
</dbReference>
<dbReference type="SUPFAM" id="SSF51735">
    <property type="entry name" value="NAD(P)-binding Rossmann-fold domains"/>
    <property type="match status" value="1"/>
</dbReference>
<keyword evidence="5" id="KW-1185">Reference proteome</keyword>
<dbReference type="GO" id="GO:0003960">
    <property type="term" value="F:quinone reductase (NADPH) activity"/>
    <property type="evidence" value="ECO:0007669"/>
    <property type="project" value="InterPro"/>
</dbReference>
<keyword evidence="1" id="KW-0521">NADP</keyword>
<dbReference type="InterPro" id="IPR013154">
    <property type="entry name" value="ADH-like_N"/>
</dbReference>
<dbReference type="AlphaFoldDB" id="A0A7W2E9S5"/>
<feature type="domain" description="Enoyl reductase (ER)" evidence="3">
    <location>
        <begin position="10"/>
        <end position="317"/>
    </location>
</feature>
<evidence type="ECO:0000256" key="1">
    <source>
        <dbReference type="ARBA" id="ARBA00022857"/>
    </source>
</evidence>
<dbReference type="Pfam" id="PF00107">
    <property type="entry name" value="ADH_zinc_N"/>
    <property type="match status" value="1"/>
</dbReference>
<accession>A0A7W2E9S5</accession>
<reference evidence="4 5" key="1">
    <citation type="submission" date="2020-07" db="EMBL/GenBank/DDBJ databases">
        <title>Draft genome and description of Corynebacterium haemomassiliense strain Marseile-Q3615 sp. nov.</title>
        <authorList>
            <person name="Boxberger M."/>
            <person name="La Scola B."/>
        </authorList>
    </citation>
    <scope>NUCLEOTIDE SEQUENCE [LARGE SCALE GENOMIC DNA]</scope>
    <source>
        <strain evidence="4 5">Marseille-Q3615</strain>
    </source>
</reference>
<comment type="caution">
    <text evidence="4">The sequence shown here is derived from an EMBL/GenBank/DDBJ whole genome shotgun (WGS) entry which is preliminary data.</text>
</comment>
<dbReference type="GO" id="GO:0035925">
    <property type="term" value="F:mRNA 3'-UTR AU-rich region binding"/>
    <property type="evidence" value="ECO:0007669"/>
    <property type="project" value="TreeGrafter"/>
</dbReference>
<dbReference type="PANTHER" id="PTHR48106">
    <property type="entry name" value="QUINONE OXIDOREDUCTASE PIG3-RELATED"/>
    <property type="match status" value="1"/>
</dbReference>
<dbReference type="InterPro" id="IPR047618">
    <property type="entry name" value="QOR-like"/>
</dbReference>
<dbReference type="PANTHER" id="PTHR48106:SF13">
    <property type="entry name" value="QUINONE OXIDOREDUCTASE-RELATED"/>
    <property type="match status" value="1"/>
</dbReference>
<dbReference type="CDD" id="cd05286">
    <property type="entry name" value="QOR2"/>
    <property type="match status" value="1"/>
</dbReference>
<dbReference type="GO" id="GO:0070402">
    <property type="term" value="F:NADPH binding"/>
    <property type="evidence" value="ECO:0007669"/>
    <property type="project" value="TreeGrafter"/>
</dbReference>
<protein>
    <submittedName>
        <fullName evidence="4">Quinone oxidoreductase</fullName>
    </submittedName>
</protein>
<dbReference type="RefSeq" id="WP_181888466.1">
    <property type="nucleotide sequence ID" value="NZ_CP170998.1"/>
</dbReference>
<dbReference type="InterPro" id="IPR011032">
    <property type="entry name" value="GroES-like_sf"/>
</dbReference>
<dbReference type="SMART" id="SM00829">
    <property type="entry name" value="PKS_ER"/>
    <property type="match status" value="1"/>
</dbReference>
<proteinExistence type="predicted"/>
<evidence type="ECO:0000313" key="5">
    <source>
        <dbReference type="Proteomes" id="UP000523682"/>
    </source>
</evidence>
<sequence length="319" mass="34094">MKAIVVTSHGGPEVLEYKDAEPPQPSEGQLLVDVTYAGINYIDTYYRSGTYPSNPPYIPGTEGCGRVVEDPKGEIAPGTLVAWHAAPGSYAEQVAVDRNRLVAVPEGVDPAVAASMLLQGMTSHYLLHGVRETKPGDTMVVTAGAGGVGLILTQMAAAEEATVYSVVSSDEKEKLAYEAGATKVFRYGEDLAEQIKAENGGGGVDVVYDGVGQDTFEMCLNVTRPRGLVCSFGSASGDVEPFKIQELNAHGALFLTRPSLKHYVATDDEFLMRAQAVARAVEEGTVKIRIHPPYELKNARQAHEDLQARKTTGSVVLKV</sequence>
<evidence type="ECO:0000313" key="4">
    <source>
        <dbReference type="EMBL" id="MBA5243766.1"/>
    </source>
</evidence>
<evidence type="ECO:0000259" key="3">
    <source>
        <dbReference type="SMART" id="SM00829"/>
    </source>
</evidence>
<dbReference type="Gene3D" id="3.40.50.720">
    <property type="entry name" value="NAD(P)-binding Rossmann-like Domain"/>
    <property type="match status" value="1"/>
</dbReference>
<dbReference type="SUPFAM" id="SSF50129">
    <property type="entry name" value="GroES-like"/>
    <property type="match status" value="1"/>
</dbReference>
<keyword evidence="2" id="KW-0560">Oxidoreductase</keyword>
<dbReference type="Gene3D" id="3.90.180.10">
    <property type="entry name" value="Medium-chain alcohol dehydrogenases, catalytic domain"/>
    <property type="match status" value="1"/>
</dbReference>
<dbReference type="InterPro" id="IPR036291">
    <property type="entry name" value="NAD(P)-bd_dom_sf"/>
</dbReference>
<organism evidence="4 5">
    <name type="scientific">Corynebacterium haemomassiliense</name>
    <dbReference type="NCBI Taxonomy" id="2754726"/>
    <lineage>
        <taxon>Bacteria</taxon>
        <taxon>Bacillati</taxon>
        <taxon>Actinomycetota</taxon>
        <taxon>Actinomycetes</taxon>
        <taxon>Mycobacteriales</taxon>
        <taxon>Corynebacteriaceae</taxon>
        <taxon>Corynebacterium</taxon>
    </lineage>
</organism>
<gene>
    <name evidence="4" type="ORF">H0193_02860</name>
</gene>
<dbReference type="Pfam" id="PF08240">
    <property type="entry name" value="ADH_N"/>
    <property type="match status" value="1"/>
</dbReference>
<dbReference type="InterPro" id="IPR013149">
    <property type="entry name" value="ADH-like_C"/>
</dbReference>
<evidence type="ECO:0000256" key="2">
    <source>
        <dbReference type="ARBA" id="ARBA00023002"/>
    </source>
</evidence>
<name>A0A7W2E9S5_9CORY</name>